<evidence type="ECO:0000256" key="5">
    <source>
        <dbReference type="ARBA" id="ARBA00022989"/>
    </source>
</evidence>
<dbReference type="InterPro" id="IPR036259">
    <property type="entry name" value="MFS_trans_sf"/>
</dbReference>
<dbReference type="OrthoDB" id="4008739at2"/>
<feature type="transmembrane region" description="Helical" evidence="8">
    <location>
        <begin position="172"/>
        <end position="192"/>
    </location>
</feature>
<evidence type="ECO:0000256" key="6">
    <source>
        <dbReference type="ARBA" id="ARBA00023136"/>
    </source>
</evidence>
<dbReference type="InterPro" id="IPR020846">
    <property type="entry name" value="MFS_dom"/>
</dbReference>
<proteinExistence type="inferred from homology"/>
<dbReference type="PROSITE" id="PS00216">
    <property type="entry name" value="SUGAR_TRANSPORT_1"/>
    <property type="match status" value="1"/>
</dbReference>
<comment type="subcellular location">
    <subcellularLocation>
        <location evidence="1">Cell membrane</location>
        <topology evidence="1">Multi-pass membrane protein</topology>
    </subcellularLocation>
</comment>
<feature type="transmembrane region" description="Helical" evidence="8">
    <location>
        <begin position="416"/>
        <end position="437"/>
    </location>
</feature>
<feature type="transmembrane region" description="Helical" evidence="8">
    <location>
        <begin position="146"/>
        <end position="166"/>
    </location>
</feature>
<gene>
    <name evidence="11" type="ORF">C5C51_01075</name>
    <name evidence="10" type="ORF">VT73_00670</name>
</gene>
<reference evidence="11 13" key="2">
    <citation type="submission" date="2018-02" db="EMBL/GenBank/DDBJ databases">
        <title>Bacteriophage NCPPB3778 and a type I-E CRISPR drive the evolution of the US Biological Select Agent, Rathayibacter toxicus.</title>
        <authorList>
            <person name="Davis E.W.II."/>
            <person name="Tabima J.F."/>
            <person name="Weisberg A.J."/>
            <person name="Lopes L.D."/>
            <person name="Wiseman M.S."/>
            <person name="Wiseman M.S."/>
            <person name="Pupko T."/>
            <person name="Belcher M.S."/>
            <person name="Sechler A.J."/>
            <person name="Tancos M.A."/>
            <person name="Schroeder B.K."/>
            <person name="Murray T.D."/>
            <person name="Luster D.G."/>
            <person name="Schneider W.L."/>
            <person name="Rogers E."/>
            <person name="Andreote F.D."/>
            <person name="Grunwald N.J."/>
            <person name="Putnam M.L."/>
            <person name="Chang J.H."/>
        </authorList>
    </citation>
    <scope>NUCLEOTIDE SEQUENCE [LARGE SCALE GENOMIC DNA]</scope>
    <source>
        <strain evidence="11 13">FH99</strain>
    </source>
</reference>
<evidence type="ECO:0000313" key="11">
    <source>
        <dbReference type="EMBL" id="PPI16849.1"/>
    </source>
</evidence>
<evidence type="ECO:0000256" key="8">
    <source>
        <dbReference type="SAM" id="Phobius"/>
    </source>
</evidence>
<evidence type="ECO:0000313" key="13">
    <source>
        <dbReference type="Proteomes" id="UP000237966"/>
    </source>
</evidence>
<dbReference type="RefSeq" id="WP_042733765.1">
    <property type="nucleotide sequence ID" value="NZ_CP010848.1"/>
</dbReference>
<feature type="transmembrane region" description="Helical" evidence="8">
    <location>
        <begin position="354"/>
        <end position="378"/>
    </location>
</feature>
<dbReference type="AlphaFoldDB" id="A0A0U1PVQ4"/>
<feature type="domain" description="Major facilitator superfamily (MFS) profile" evidence="9">
    <location>
        <begin position="16"/>
        <end position="445"/>
    </location>
</feature>
<dbReference type="SUPFAM" id="SSF103473">
    <property type="entry name" value="MFS general substrate transporter"/>
    <property type="match status" value="1"/>
</dbReference>
<dbReference type="InterPro" id="IPR005829">
    <property type="entry name" value="Sugar_transporter_CS"/>
</dbReference>
<keyword evidence="5 8" id="KW-1133">Transmembrane helix</keyword>
<evidence type="ECO:0000256" key="3">
    <source>
        <dbReference type="ARBA" id="ARBA00022448"/>
    </source>
</evidence>
<dbReference type="eggNOG" id="COG2814">
    <property type="taxonomic scope" value="Bacteria"/>
</dbReference>
<dbReference type="Proteomes" id="UP000237966">
    <property type="component" value="Unassembled WGS sequence"/>
</dbReference>
<feature type="transmembrane region" description="Helical" evidence="8">
    <location>
        <begin position="113"/>
        <end position="134"/>
    </location>
</feature>
<dbReference type="Gene3D" id="1.20.1250.20">
    <property type="entry name" value="MFS general substrate transporter like domains"/>
    <property type="match status" value="1"/>
</dbReference>
<dbReference type="GO" id="GO:0022857">
    <property type="term" value="F:transmembrane transporter activity"/>
    <property type="evidence" value="ECO:0007669"/>
    <property type="project" value="InterPro"/>
</dbReference>
<feature type="transmembrane region" description="Helical" evidence="8">
    <location>
        <begin position="292"/>
        <end position="312"/>
    </location>
</feature>
<keyword evidence="3 7" id="KW-0813">Transport</keyword>
<dbReference type="PATRIC" id="fig|145458.8.peg.526"/>
<dbReference type="EMBL" id="LBFI01000002">
    <property type="protein sequence ID" value="KKM47242.1"/>
    <property type="molecule type" value="Genomic_DNA"/>
</dbReference>
<feature type="transmembrane region" description="Helical" evidence="8">
    <location>
        <begin position="324"/>
        <end position="348"/>
    </location>
</feature>
<protein>
    <submittedName>
        <fullName evidence="11">MFS transporter</fullName>
    </submittedName>
    <submittedName>
        <fullName evidence="10">Major facilitator transporter</fullName>
    </submittedName>
</protein>
<keyword evidence="12" id="KW-1185">Reference proteome</keyword>
<keyword evidence="6 8" id="KW-0472">Membrane</keyword>
<dbReference type="GO" id="GO:0005886">
    <property type="term" value="C:plasma membrane"/>
    <property type="evidence" value="ECO:0007669"/>
    <property type="project" value="UniProtKB-SubCell"/>
</dbReference>
<dbReference type="InterPro" id="IPR003663">
    <property type="entry name" value="Sugar/inositol_transpt"/>
</dbReference>
<organism evidence="10 12">
    <name type="scientific">Rathayibacter toxicus</name>
    <dbReference type="NCBI Taxonomy" id="145458"/>
    <lineage>
        <taxon>Bacteria</taxon>
        <taxon>Bacillati</taxon>
        <taxon>Actinomycetota</taxon>
        <taxon>Actinomycetes</taxon>
        <taxon>Micrococcales</taxon>
        <taxon>Microbacteriaceae</taxon>
        <taxon>Rathayibacter</taxon>
    </lineage>
</organism>
<dbReference type="PRINTS" id="PR00171">
    <property type="entry name" value="SUGRTRNSPORT"/>
</dbReference>
<dbReference type="EMBL" id="PSWU01000002">
    <property type="protein sequence ID" value="PPI16849.1"/>
    <property type="molecule type" value="Genomic_DNA"/>
</dbReference>
<feature type="transmembrane region" description="Helical" evidence="8">
    <location>
        <begin position="256"/>
        <end position="280"/>
    </location>
</feature>
<dbReference type="GeneID" id="93668096"/>
<dbReference type="Pfam" id="PF00083">
    <property type="entry name" value="Sugar_tr"/>
    <property type="match status" value="1"/>
</dbReference>
<comment type="similarity">
    <text evidence="2 7">Belongs to the major facilitator superfamily. Sugar transporter (TC 2.A.1.1) family.</text>
</comment>
<evidence type="ECO:0000313" key="10">
    <source>
        <dbReference type="EMBL" id="KKM47242.1"/>
    </source>
</evidence>
<feature type="transmembrane region" description="Helical" evidence="8">
    <location>
        <begin position="49"/>
        <end position="71"/>
    </location>
</feature>
<accession>A0A0U1PVQ4</accession>
<feature type="transmembrane region" description="Helical" evidence="8">
    <location>
        <begin position="83"/>
        <end position="101"/>
    </location>
</feature>
<evidence type="ECO:0000256" key="1">
    <source>
        <dbReference type="ARBA" id="ARBA00004651"/>
    </source>
</evidence>
<dbReference type="PANTHER" id="PTHR48020:SF12">
    <property type="entry name" value="PROTON MYO-INOSITOL COTRANSPORTER"/>
    <property type="match status" value="1"/>
</dbReference>
<evidence type="ECO:0000313" key="12">
    <source>
        <dbReference type="Proteomes" id="UP000052979"/>
    </source>
</evidence>
<feature type="transmembrane region" description="Helical" evidence="8">
    <location>
        <begin position="12"/>
        <end position="29"/>
    </location>
</feature>
<reference evidence="10 12" key="1">
    <citation type="submission" date="2015-04" db="EMBL/GenBank/DDBJ databases">
        <title>Draft genome sequence of Rathayibacter toxicus strain FH-142 (AKA 70134 or CS 32), a Western Australian isolate.</title>
        <authorList>
            <consortium name="Consortium for Microbial Forensics and Genomics (microFORGE)"/>
            <person name="Knight B.M."/>
            <person name="Roberts D.P."/>
            <person name="Lin D."/>
            <person name="Hari K."/>
            <person name="Fletcher J."/>
            <person name="Melcher U."/>
            <person name="Blagden T."/>
            <person name="Luster D.G."/>
            <person name="Sechler A.J."/>
            <person name="Schneider W.L."/>
            <person name="Winegar R.A."/>
        </authorList>
    </citation>
    <scope>NUCLEOTIDE SEQUENCE [LARGE SCALE GENOMIC DNA]</scope>
    <source>
        <strain evidence="10 12">FH142</strain>
    </source>
</reference>
<evidence type="ECO:0000259" key="9">
    <source>
        <dbReference type="PROSITE" id="PS50850"/>
    </source>
</evidence>
<evidence type="ECO:0000256" key="7">
    <source>
        <dbReference type="RuleBase" id="RU003346"/>
    </source>
</evidence>
<dbReference type="PROSITE" id="PS50850">
    <property type="entry name" value="MFS"/>
    <property type="match status" value="1"/>
</dbReference>
<evidence type="ECO:0000256" key="4">
    <source>
        <dbReference type="ARBA" id="ARBA00022692"/>
    </source>
</evidence>
<evidence type="ECO:0000256" key="2">
    <source>
        <dbReference type="ARBA" id="ARBA00010992"/>
    </source>
</evidence>
<keyword evidence="4 8" id="KW-0812">Transmembrane</keyword>
<feature type="transmembrane region" description="Helical" evidence="8">
    <location>
        <begin position="390"/>
        <end position="410"/>
    </location>
</feature>
<dbReference type="InterPro" id="IPR005828">
    <property type="entry name" value="MFS_sugar_transport-like"/>
</dbReference>
<dbReference type="NCBIfam" id="TIGR00879">
    <property type="entry name" value="SP"/>
    <property type="match status" value="1"/>
</dbReference>
<dbReference type="KEGG" id="rtc:APU90_05155"/>
<dbReference type="PANTHER" id="PTHR48020">
    <property type="entry name" value="PROTON MYO-INOSITOL COTRANSPORTER"/>
    <property type="match status" value="1"/>
</dbReference>
<comment type="caution">
    <text evidence="10">The sequence shown here is derived from an EMBL/GenBank/DDBJ whole genome shotgun (WGS) entry which is preliminary data.</text>
</comment>
<dbReference type="InterPro" id="IPR050814">
    <property type="entry name" value="Myo-inositol_Transporter"/>
</dbReference>
<dbReference type="Proteomes" id="UP000052979">
    <property type="component" value="Unassembled WGS sequence"/>
</dbReference>
<sequence>MTITSPEAPVRRLGFIALIATLGGLLFGYDTGVINGALDPMAVELGLTPFTEGVVTSSLLFAAAVGALSGGRLADAWGRRPTIVLLAVLFFVGALVCVVAADLTVMVVGRATLGLAVGGASVVVPVFLAEISSTDTRGALAGRNELMIVIGQLAAFVVNAVIGTHWGEQPGVWRLMLAVAALPAAALLLGMLRVPESPRWLLARGRREEALRILTTIRLPEQARAEAGDLARASTLSAPPRQHPLALLRERWAIRILLVGIGVGVGQQLTGINAIMYYGQSVLREAGFDRDGALIANVAPGVIAVLGGLIGLRLMHTLNRRTTLLLGYSLTTSLHLVIGATSLTLPVGNPARPIVILLLVVAFVGSMQTFLNIVTWVMLSEIFPQRIRGLGAGIAIFCHWITNALLGLFFPSLVAGAGIAGTFFLFGALGMVALVVIARWVPETRGRALEEVEEAVVSGELLRR</sequence>
<name>A0A0U1PVQ4_9MICO</name>